<proteinExistence type="inferred from homology"/>
<name>A0AAN6T684_9PEZI</name>
<dbReference type="InterPro" id="IPR000182">
    <property type="entry name" value="GNAT_dom"/>
</dbReference>
<dbReference type="AlphaFoldDB" id="A0AAN6T684"/>
<accession>A0AAN6T684</accession>
<dbReference type="InterPro" id="IPR016181">
    <property type="entry name" value="Acyl_CoA_acyltransferase"/>
</dbReference>
<keyword evidence="1" id="KW-0808">Transferase</keyword>
<protein>
    <submittedName>
        <fullName evidence="6">Acyl-CoA N-acyltransferase</fullName>
    </submittedName>
</protein>
<comment type="similarity">
    <text evidence="3">Belongs to the acetyltransferase family. RimJ subfamily.</text>
</comment>
<evidence type="ECO:0000313" key="6">
    <source>
        <dbReference type="EMBL" id="KAK4105584.1"/>
    </source>
</evidence>
<feature type="compositionally biased region" description="Low complexity" evidence="4">
    <location>
        <begin position="1"/>
        <end position="13"/>
    </location>
</feature>
<evidence type="ECO:0000256" key="1">
    <source>
        <dbReference type="ARBA" id="ARBA00022679"/>
    </source>
</evidence>
<keyword evidence="7" id="KW-1185">Reference proteome</keyword>
<dbReference type="SUPFAM" id="SSF55729">
    <property type="entry name" value="Acyl-CoA N-acyltransferases (Nat)"/>
    <property type="match status" value="1"/>
</dbReference>
<sequence length="232" mass="25255">MAQQPSDQAAPKAADPPAPSSLPHPDATTPIPPQIITLTKSHLRRAHPSDAPAMAREANSPAVAKYMTLRWASPYTLNDAHRWIAYATAFRVPTTTNTTTTPDGNTTTTVEVVPSMQICDPATNTCLGSIGIKTKDDIEARCFEVAYWLGEGSWGRGIMTEVLPAYVGWLFETFPDVIRLQASVFEGNDASVRLLKTAGFVHEGTKRKAGVKGGWVFDILVFGLLREEWSLS</sequence>
<dbReference type="Pfam" id="PF13302">
    <property type="entry name" value="Acetyltransf_3"/>
    <property type="match status" value="1"/>
</dbReference>
<keyword evidence="2" id="KW-0012">Acyltransferase</keyword>
<feature type="region of interest" description="Disordered" evidence="4">
    <location>
        <begin position="1"/>
        <end position="33"/>
    </location>
</feature>
<evidence type="ECO:0000256" key="2">
    <source>
        <dbReference type="ARBA" id="ARBA00023315"/>
    </source>
</evidence>
<organism evidence="6 7">
    <name type="scientific">Parathielavia hyrcaniae</name>
    <dbReference type="NCBI Taxonomy" id="113614"/>
    <lineage>
        <taxon>Eukaryota</taxon>
        <taxon>Fungi</taxon>
        <taxon>Dikarya</taxon>
        <taxon>Ascomycota</taxon>
        <taxon>Pezizomycotina</taxon>
        <taxon>Sordariomycetes</taxon>
        <taxon>Sordariomycetidae</taxon>
        <taxon>Sordariales</taxon>
        <taxon>Chaetomiaceae</taxon>
        <taxon>Parathielavia</taxon>
    </lineage>
</organism>
<dbReference type="EMBL" id="MU863625">
    <property type="protein sequence ID" value="KAK4105584.1"/>
    <property type="molecule type" value="Genomic_DNA"/>
</dbReference>
<feature type="domain" description="N-acetyltransferase" evidence="5">
    <location>
        <begin position="43"/>
        <end position="201"/>
    </location>
</feature>
<evidence type="ECO:0000313" key="7">
    <source>
        <dbReference type="Proteomes" id="UP001305647"/>
    </source>
</evidence>
<evidence type="ECO:0000256" key="4">
    <source>
        <dbReference type="SAM" id="MobiDB-lite"/>
    </source>
</evidence>
<comment type="caution">
    <text evidence="6">The sequence shown here is derived from an EMBL/GenBank/DDBJ whole genome shotgun (WGS) entry which is preliminary data.</text>
</comment>
<reference evidence="6" key="1">
    <citation type="journal article" date="2023" name="Mol. Phylogenet. Evol.">
        <title>Genome-scale phylogeny and comparative genomics of the fungal order Sordariales.</title>
        <authorList>
            <person name="Hensen N."/>
            <person name="Bonometti L."/>
            <person name="Westerberg I."/>
            <person name="Brannstrom I.O."/>
            <person name="Guillou S."/>
            <person name="Cros-Aarteil S."/>
            <person name="Calhoun S."/>
            <person name="Haridas S."/>
            <person name="Kuo A."/>
            <person name="Mondo S."/>
            <person name="Pangilinan J."/>
            <person name="Riley R."/>
            <person name="LaButti K."/>
            <person name="Andreopoulos B."/>
            <person name="Lipzen A."/>
            <person name="Chen C."/>
            <person name="Yan M."/>
            <person name="Daum C."/>
            <person name="Ng V."/>
            <person name="Clum A."/>
            <person name="Steindorff A."/>
            <person name="Ohm R.A."/>
            <person name="Martin F."/>
            <person name="Silar P."/>
            <person name="Natvig D.O."/>
            <person name="Lalanne C."/>
            <person name="Gautier V."/>
            <person name="Ament-Velasquez S.L."/>
            <person name="Kruys A."/>
            <person name="Hutchinson M.I."/>
            <person name="Powell A.J."/>
            <person name="Barry K."/>
            <person name="Miller A.N."/>
            <person name="Grigoriev I.V."/>
            <person name="Debuchy R."/>
            <person name="Gladieux P."/>
            <person name="Hiltunen Thoren M."/>
            <person name="Johannesson H."/>
        </authorList>
    </citation>
    <scope>NUCLEOTIDE SEQUENCE</scope>
    <source>
        <strain evidence="6">CBS 757.83</strain>
    </source>
</reference>
<dbReference type="Gene3D" id="3.40.630.30">
    <property type="match status" value="1"/>
</dbReference>
<dbReference type="Proteomes" id="UP001305647">
    <property type="component" value="Unassembled WGS sequence"/>
</dbReference>
<dbReference type="InterPro" id="IPR051531">
    <property type="entry name" value="N-acetyltransferase"/>
</dbReference>
<gene>
    <name evidence="6" type="ORF">N658DRAFT_416659</name>
</gene>
<dbReference type="GO" id="GO:0016747">
    <property type="term" value="F:acyltransferase activity, transferring groups other than amino-acyl groups"/>
    <property type="evidence" value="ECO:0007669"/>
    <property type="project" value="InterPro"/>
</dbReference>
<dbReference type="PANTHER" id="PTHR43792">
    <property type="entry name" value="GNAT FAMILY, PUTATIVE (AFU_ORTHOLOGUE AFUA_3G00765)-RELATED-RELATED"/>
    <property type="match status" value="1"/>
</dbReference>
<reference evidence="6" key="2">
    <citation type="submission" date="2023-05" db="EMBL/GenBank/DDBJ databases">
        <authorList>
            <consortium name="Lawrence Berkeley National Laboratory"/>
            <person name="Steindorff A."/>
            <person name="Hensen N."/>
            <person name="Bonometti L."/>
            <person name="Westerberg I."/>
            <person name="Brannstrom I.O."/>
            <person name="Guillou S."/>
            <person name="Cros-Aarteil S."/>
            <person name="Calhoun S."/>
            <person name="Haridas S."/>
            <person name="Kuo A."/>
            <person name="Mondo S."/>
            <person name="Pangilinan J."/>
            <person name="Riley R."/>
            <person name="Labutti K."/>
            <person name="Andreopoulos B."/>
            <person name="Lipzen A."/>
            <person name="Chen C."/>
            <person name="Yanf M."/>
            <person name="Daum C."/>
            <person name="Ng V."/>
            <person name="Clum A."/>
            <person name="Ohm R."/>
            <person name="Martin F."/>
            <person name="Silar P."/>
            <person name="Natvig D."/>
            <person name="Lalanne C."/>
            <person name="Gautier V."/>
            <person name="Ament-Velasquez S.L."/>
            <person name="Kruys A."/>
            <person name="Hutchinson M.I."/>
            <person name="Powell A.J."/>
            <person name="Barry K."/>
            <person name="Miller A.N."/>
            <person name="Grigoriev I.V."/>
            <person name="Debuchy R."/>
            <person name="Gladieux P."/>
            <person name="Thoren M.H."/>
            <person name="Johannesson H."/>
        </authorList>
    </citation>
    <scope>NUCLEOTIDE SEQUENCE</scope>
    <source>
        <strain evidence="6">CBS 757.83</strain>
    </source>
</reference>
<dbReference type="PANTHER" id="PTHR43792:SF8">
    <property type="entry name" value="[RIBOSOMAL PROTEIN US5]-ALANINE N-ACETYLTRANSFERASE"/>
    <property type="match status" value="1"/>
</dbReference>
<evidence type="ECO:0000259" key="5">
    <source>
        <dbReference type="Pfam" id="PF13302"/>
    </source>
</evidence>
<feature type="compositionally biased region" description="Low complexity" evidence="4">
    <location>
        <begin position="23"/>
        <end position="33"/>
    </location>
</feature>
<evidence type="ECO:0000256" key="3">
    <source>
        <dbReference type="ARBA" id="ARBA00038502"/>
    </source>
</evidence>